<dbReference type="Proteomes" id="UP000291483">
    <property type="component" value="Unassembled WGS sequence"/>
</dbReference>
<gene>
    <name evidence="1" type="ORF">EV379_0840</name>
</gene>
<proteinExistence type="predicted"/>
<accession>A0A4Q8AKH8</accession>
<keyword evidence="2" id="KW-1185">Reference proteome</keyword>
<protein>
    <submittedName>
        <fullName evidence="1">Uncharacterized protein</fullName>
    </submittedName>
</protein>
<name>A0A4Q8AKH8_9MICO</name>
<dbReference type="AlphaFoldDB" id="A0A4Q8AKH8"/>
<dbReference type="EMBL" id="SHLC01000001">
    <property type="protein sequence ID" value="RZU64541.1"/>
    <property type="molecule type" value="Genomic_DNA"/>
</dbReference>
<evidence type="ECO:0000313" key="1">
    <source>
        <dbReference type="EMBL" id="RZU64541.1"/>
    </source>
</evidence>
<organism evidence="1 2">
    <name type="scientific">Microterricola gilva</name>
    <dbReference type="NCBI Taxonomy" id="393267"/>
    <lineage>
        <taxon>Bacteria</taxon>
        <taxon>Bacillati</taxon>
        <taxon>Actinomycetota</taxon>
        <taxon>Actinomycetes</taxon>
        <taxon>Micrococcales</taxon>
        <taxon>Microbacteriaceae</taxon>
        <taxon>Microterricola</taxon>
    </lineage>
</organism>
<sequence>MVDTLFFSDAEAFSEWLEAHHRQTLKRGCCFIRRTQGE</sequence>
<evidence type="ECO:0000313" key="2">
    <source>
        <dbReference type="Proteomes" id="UP000291483"/>
    </source>
</evidence>
<reference evidence="1 2" key="1">
    <citation type="submission" date="2019-02" db="EMBL/GenBank/DDBJ databases">
        <title>Sequencing the genomes of 1000 actinobacteria strains.</title>
        <authorList>
            <person name="Klenk H.-P."/>
        </authorList>
    </citation>
    <scope>NUCLEOTIDE SEQUENCE [LARGE SCALE GENOMIC DNA]</scope>
    <source>
        <strain evidence="1 2">DSM 18319</strain>
    </source>
</reference>
<comment type="caution">
    <text evidence="1">The sequence shown here is derived from an EMBL/GenBank/DDBJ whole genome shotgun (WGS) entry which is preliminary data.</text>
</comment>